<dbReference type="PANTHER" id="PTHR44157">
    <property type="entry name" value="DNAJ HOMOLOG SUBFAMILY C MEMBER 11"/>
    <property type="match status" value="1"/>
</dbReference>
<evidence type="ECO:0000256" key="2">
    <source>
        <dbReference type="SAM" id="MobiDB-lite"/>
    </source>
</evidence>
<name>A0A5J5EGW5_9PEZI</name>
<feature type="domain" description="J" evidence="3">
    <location>
        <begin position="73"/>
        <end position="140"/>
    </location>
</feature>
<dbReference type="PROSITE" id="PS50076">
    <property type="entry name" value="DNAJ_2"/>
    <property type="match status" value="1"/>
</dbReference>
<feature type="compositionally biased region" description="Acidic residues" evidence="2">
    <location>
        <begin position="438"/>
        <end position="447"/>
    </location>
</feature>
<keyword evidence="5" id="KW-1185">Reference proteome</keyword>
<reference evidence="4 5" key="1">
    <citation type="submission" date="2019-09" db="EMBL/GenBank/DDBJ databases">
        <title>Draft genome of the ectomycorrhizal ascomycete Sphaerosporella brunnea.</title>
        <authorList>
            <consortium name="DOE Joint Genome Institute"/>
            <person name="Benucci G.M."/>
            <person name="Marozzi G."/>
            <person name="Antonielli L."/>
            <person name="Sanchez S."/>
            <person name="Marco P."/>
            <person name="Wang X."/>
            <person name="Falini L.B."/>
            <person name="Barry K."/>
            <person name="Haridas S."/>
            <person name="Lipzen A."/>
            <person name="Labutti K."/>
            <person name="Grigoriev I.V."/>
            <person name="Murat C."/>
            <person name="Martin F."/>
            <person name="Albertini E."/>
            <person name="Donnini D."/>
            <person name="Bonito G."/>
        </authorList>
    </citation>
    <scope>NUCLEOTIDE SEQUENCE [LARGE SCALE GENOMIC DNA]</scope>
    <source>
        <strain evidence="4 5">Sb_GMNB300</strain>
    </source>
</reference>
<dbReference type="InterPro" id="IPR036869">
    <property type="entry name" value="J_dom_sf"/>
</dbReference>
<dbReference type="InterPro" id="IPR052243">
    <property type="entry name" value="Mito_inner_membrane_organizer"/>
</dbReference>
<feature type="region of interest" description="Disordered" evidence="2">
    <location>
        <begin position="1"/>
        <end position="56"/>
    </location>
</feature>
<gene>
    <name evidence="4" type="ORF">FN846DRAFT_367141</name>
</gene>
<feature type="region of interest" description="Disordered" evidence="2">
    <location>
        <begin position="251"/>
        <end position="270"/>
    </location>
</feature>
<dbReference type="AlphaFoldDB" id="A0A5J5EGW5"/>
<organism evidence="4 5">
    <name type="scientific">Sphaerosporella brunnea</name>
    <dbReference type="NCBI Taxonomy" id="1250544"/>
    <lineage>
        <taxon>Eukaryota</taxon>
        <taxon>Fungi</taxon>
        <taxon>Dikarya</taxon>
        <taxon>Ascomycota</taxon>
        <taxon>Pezizomycotina</taxon>
        <taxon>Pezizomycetes</taxon>
        <taxon>Pezizales</taxon>
        <taxon>Pyronemataceae</taxon>
        <taxon>Sphaerosporella</taxon>
    </lineage>
</organism>
<accession>A0A5J5EGW5</accession>
<sequence>MADIPSTGNPAPSDRSGSHHPGAQYQWGTSTTAFNVSDGERNGSAQSPAASMADDDEEHLDLLAEDEGDDDTDYYAILNVSHEATPNEIRTAYHSLSRRFHPDKQPPEMRERATKHFNQILVAYETLTNPQKRIVYDRLGIEGLKDRSWQVGVKSMSPAQFKLWLEVHMRKQRAEQLEELVVSRGKVVTTFDVSGLWYSQVMVRPQPDGSFVAEELQPPVGAMTSYIVNYSFQVPLNSLAEILESPLPSSVKGLSQQKHSSQSQKRREVDAPKPILTFDCSLGGASPQPKQKPLDRRFPSSVLASTGLSATLVHAFPHLPPDAPRSVASLLAGNQIAVATTILPAPTVTTQISRSFGQNAISMRGTFVGLPRLEKAPIVECNFTRRLAIRHSVFLGVNTGGTTWLANFKELFSLPELGKVRNGFASMGYTYHPVGSTAEDEPSEPDEDSYRTGPPRTSRSQRTESYNVAIVAGLMAQGMHAKLSWGRTFFVGTPLTTPDFHAIKNRRNVGVRLGVEATVHITGASSWTVKASRKLFENTIIGINATMGGSSSKSGVIIGFTWSRLGQRFSIPVILAPVPDTRIMLYATAIPFVAYVASEFLWLRKREQKLREREAARMRKALRSKTLRRRKTAEEATEVMRPSVERKMLAEKHVGGLVVLEATYGTKDGALSADVTIAVAALVDQGQLVLPRGVEKSRIIGFYDPAPGSEKVLTVQYLFNGLLHETTVKGEQGLIAPLRSHLVDGRGTA</sequence>
<feature type="region of interest" description="Disordered" evidence="2">
    <location>
        <begin position="435"/>
        <end position="462"/>
    </location>
</feature>
<proteinExistence type="predicted"/>
<keyword evidence="1" id="KW-0143">Chaperone</keyword>
<dbReference type="InterPro" id="IPR024586">
    <property type="entry name" value="DnaJ-like_C11_C"/>
</dbReference>
<dbReference type="SMART" id="SM00271">
    <property type="entry name" value="DnaJ"/>
    <property type="match status" value="1"/>
</dbReference>
<dbReference type="GO" id="GO:0042407">
    <property type="term" value="P:cristae formation"/>
    <property type="evidence" value="ECO:0007669"/>
    <property type="project" value="TreeGrafter"/>
</dbReference>
<dbReference type="InterPro" id="IPR001623">
    <property type="entry name" value="DnaJ_domain"/>
</dbReference>
<protein>
    <recommendedName>
        <fullName evidence="3">J domain-containing protein</fullName>
    </recommendedName>
</protein>
<dbReference type="CDD" id="cd06257">
    <property type="entry name" value="DnaJ"/>
    <property type="match status" value="1"/>
</dbReference>
<dbReference type="InParanoid" id="A0A5J5EGW5"/>
<dbReference type="Pfam" id="PF00226">
    <property type="entry name" value="DnaJ"/>
    <property type="match status" value="1"/>
</dbReference>
<dbReference type="Proteomes" id="UP000326924">
    <property type="component" value="Unassembled WGS sequence"/>
</dbReference>
<feature type="compositionally biased region" description="Polar residues" evidence="2">
    <location>
        <begin position="26"/>
        <end position="35"/>
    </location>
</feature>
<dbReference type="PROSITE" id="PS00636">
    <property type="entry name" value="DNAJ_1"/>
    <property type="match status" value="1"/>
</dbReference>
<dbReference type="GO" id="GO:0005739">
    <property type="term" value="C:mitochondrion"/>
    <property type="evidence" value="ECO:0007669"/>
    <property type="project" value="GOC"/>
</dbReference>
<dbReference type="PRINTS" id="PR00625">
    <property type="entry name" value="JDOMAIN"/>
</dbReference>
<evidence type="ECO:0000313" key="4">
    <source>
        <dbReference type="EMBL" id="KAA8894942.1"/>
    </source>
</evidence>
<evidence type="ECO:0000256" key="1">
    <source>
        <dbReference type="ARBA" id="ARBA00023186"/>
    </source>
</evidence>
<dbReference type="EMBL" id="VXIS01000299">
    <property type="protein sequence ID" value="KAA8894942.1"/>
    <property type="molecule type" value="Genomic_DNA"/>
</dbReference>
<evidence type="ECO:0000313" key="5">
    <source>
        <dbReference type="Proteomes" id="UP000326924"/>
    </source>
</evidence>
<dbReference type="PANTHER" id="PTHR44157:SF1">
    <property type="entry name" value="DNAJ HOMOLOG SUBFAMILY C MEMBER 11"/>
    <property type="match status" value="1"/>
</dbReference>
<dbReference type="Gene3D" id="1.10.287.110">
    <property type="entry name" value="DnaJ domain"/>
    <property type="match status" value="1"/>
</dbReference>
<dbReference type="InterPro" id="IPR018253">
    <property type="entry name" value="DnaJ_domain_CS"/>
</dbReference>
<feature type="compositionally biased region" description="Polar residues" evidence="2">
    <location>
        <begin position="1"/>
        <end position="10"/>
    </location>
</feature>
<dbReference type="OrthoDB" id="666364at2759"/>
<dbReference type="Pfam" id="PF11875">
    <property type="entry name" value="DnaJ-like_C11_C"/>
    <property type="match status" value="1"/>
</dbReference>
<comment type="caution">
    <text evidence="4">The sequence shown here is derived from an EMBL/GenBank/DDBJ whole genome shotgun (WGS) entry which is preliminary data.</text>
</comment>
<dbReference type="SUPFAM" id="SSF46565">
    <property type="entry name" value="Chaperone J-domain"/>
    <property type="match status" value="1"/>
</dbReference>
<evidence type="ECO:0000259" key="3">
    <source>
        <dbReference type="PROSITE" id="PS50076"/>
    </source>
</evidence>